<dbReference type="SUPFAM" id="SSF63829">
    <property type="entry name" value="Calcium-dependent phosphotriesterase"/>
    <property type="match status" value="1"/>
</dbReference>
<dbReference type="Proteomes" id="UP001185984">
    <property type="component" value="Unassembled WGS sequence"/>
</dbReference>
<dbReference type="PANTHER" id="PTHR47572">
    <property type="entry name" value="LIPOPROTEIN-RELATED"/>
    <property type="match status" value="1"/>
</dbReference>
<dbReference type="RefSeq" id="WP_317518058.1">
    <property type="nucleotide sequence ID" value="NZ_JAPTHD010000017.1"/>
</dbReference>
<sequence>MIGRRAFIAGLAALPLADSALGAAPAMAPRVDRIDRALDRIIPPDVRVEILATGYRWAEGPAWVPQGEYLLFGDPPSNIVYRWQRGQGATPFLSPSGLQTPVPPAIREPGLNGIAIMADGTLVGADSGTRAIVKVDLRTRQRTILADRYDGKRFNSPNDLCIAPSGAIYFTDPPYGLAQADESPLRELDFCGLYRLDPDGKVTLLDRSHKRPNGVAVSPDGRTLYLALSDEDRPQLLAYPLDAQGMSGKPRLFLDMRAGHAAGEPGLPDGIDVAPDGHVFATGPGGVHVCTADGAVLGIVRTGKAIANCCIGEGGRTLFLTSSDMLAAVPLAIGANLLA</sequence>
<comment type="caution">
    <text evidence="3">The sequence shown here is derived from an EMBL/GenBank/DDBJ whole genome shotgun (WGS) entry which is preliminary data.</text>
</comment>
<keyword evidence="4" id="KW-1185">Reference proteome</keyword>
<gene>
    <name evidence="3" type="ORF">O0R41_19125</name>
</gene>
<dbReference type="PROSITE" id="PS51318">
    <property type="entry name" value="TAT"/>
    <property type="match status" value="1"/>
</dbReference>
<evidence type="ECO:0000313" key="4">
    <source>
        <dbReference type="Proteomes" id="UP001185984"/>
    </source>
</evidence>
<reference evidence="4" key="1">
    <citation type="journal article" date="2022" name="J Environ Chem Eng">
        <title>Biodegradation of petroleum oil using a constructed nonpathogenic and heavy metal-tolerant bacterial consortium isolated from marine sponges.</title>
        <authorList>
            <person name="Dechsakulwatana C."/>
            <person name="Rungsihiranrut A."/>
            <person name="Muangchinda C."/>
            <person name="Ningthoujam R."/>
            <person name="Klankeo P."/>
            <person name="Pinyakong O."/>
        </authorList>
    </citation>
    <scope>NUCLEOTIDE SEQUENCE [LARGE SCALE GENOMIC DNA]</scope>
    <source>
        <strain evidence="4">MO2-4</strain>
    </source>
</reference>
<dbReference type="Gene3D" id="2.120.10.30">
    <property type="entry name" value="TolB, C-terminal domain"/>
    <property type="match status" value="1"/>
</dbReference>
<dbReference type="InterPro" id="IPR006311">
    <property type="entry name" value="TAT_signal"/>
</dbReference>
<dbReference type="InterPro" id="IPR051262">
    <property type="entry name" value="SMP-30/CGR1_Lactonase"/>
</dbReference>
<keyword evidence="1" id="KW-0378">Hydrolase</keyword>
<accession>A0ABU4A1R3</accession>
<proteinExistence type="predicted"/>
<dbReference type="InterPro" id="IPR013658">
    <property type="entry name" value="SGL"/>
</dbReference>
<evidence type="ECO:0000259" key="2">
    <source>
        <dbReference type="Pfam" id="PF08450"/>
    </source>
</evidence>
<dbReference type="PANTHER" id="PTHR47572:SF4">
    <property type="entry name" value="LACTONASE DRP35"/>
    <property type="match status" value="1"/>
</dbReference>
<dbReference type="Pfam" id="PF08450">
    <property type="entry name" value="SGL"/>
    <property type="match status" value="1"/>
</dbReference>
<name>A0ABU4A1R3_9SPHN</name>
<dbReference type="InterPro" id="IPR011042">
    <property type="entry name" value="6-blade_b-propeller_TolB-like"/>
</dbReference>
<feature type="domain" description="SMP-30/Gluconolactonase/LRE-like region" evidence="2">
    <location>
        <begin position="57"/>
        <end position="323"/>
    </location>
</feature>
<dbReference type="EMBL" id="JAPTHD010000017">
    <property type="protein sequence ID" value="MDV5825720.1"/>
    <property type="molecule type" value="Genomic_DNA"/>
</dbReference>
<evidence type="ECO:0000256" key="1">
    <source>
        <dbReference type="ARBA" id="ARBA00022801"/>
    </source>
</evidence>
<organism evidence="3 4">
    <name type="scientific">Sphingobium naphthae</name>
    <dbReference type="NCBI Taxonomy" id="1886786"/>
    <lineage>
        <taxon>Bacteria</taxon>
        <taxon>Pseudomonadati</taxon>
        <taxon>Pseudomonadota</taxon>
        <taxon>Alphaproteobacteria</taxon>
        <taxon>Sphingomonadales</taxon>
        <taxon>Sphingomonadaceae</taxon>
        <taxon>Sphingobium</taxon>
    </lineage>
</organism>
<evidence type="ECO:0000313" key="3">
    <source>
        <dbReference type="EMBL" id="MDV5825720.1"/>
    </source>
</evidence>
<protein>
    <submittedName>
        <fullName evidence="3">SMP-30/gluconolactonase/LRE family protein</fullName>
    </submittedName>
</protein>